<dbReference type="InterPro" id="IPR037213">
    <property type="entry name" value="Run_dom_sf"/>
</dbReference>
<reference evidence="10" key="1">
    <citation type="submission" date="2022-01" db="EMBL/GenBank/DDBJ databases">
        <authorList>
            <person name="King R."/>
        </authorList>
    </citation>
    <scope>NUCLEOTIDE SEQUENCE</scope>
</reference>
<dbReference type="Gene3D" id="1.20.58.900">
    <property type="match status" value="3"/>
</dbReference>
<dbReference type="InterPro" id="IPR005113">
    <property type="entry name" value="uDENN_dom"/>
</dbReference>
<feature type="domain" description="RUN" evidence="9">
    <location>
        <begin position="1298"/>
        <end position="1457"/>
    </location>
</feature>
<dbReference type="PROSITE" id="PS50095">
    <property type="entry name" value="PLAT"/>
    <property type="match status" value="1"/>
</dbReference>
<dbReference type="Pfam" id="PF01477">
    <property type="entry name" value="PLAT"/>
    <property type="match status" value="1"/>
</dbReference>
<name>A0A9N9S330_9DIPT</name>
<dbReference type="SUPFAM" id="SSF49723">
    <property type="entry name" value="Lipase/lipooxygenase domain (PLAT/LH2 domain)"/>
    <property type="match status" value="1"/>
</dbReference>
<feature type="region of interest" description="Disordered" evidence="6">
    <location>
        <begin position="945"/>
        <end position="975"/>
    </location>
</feature>
<dbReference type="GO" id="GO:0016020">
    <property type="term" value="C:membrane"/>
    <property type="evidence" value="ECO:0007669"/>
    <property type="project" value="UniProtKB-SubCell"/>
</dbReference>
<keyword evidence="3" id="KW-0677">Repeat</keyword>
<dbReference type="InterPro" id="IPR043153">
    <property type="entry name" value="DENN_C"/>
</dbReference>
<dbReference type="InterPro" id="IPR037516">
    <property type="entry name" value="Tripartite_DENN"/>
</dbReference>
<evidence type="ECO:0000313" key="11">
    <source>
        <dbReference type="Proteomes" id="UP001153620"/>
    </source>
</evidence>
<keyword evidence="11" id="KW-1185">Reference proteome</keyword>
<dbReference type="PANTHER" id="PTHR46070">
    <property type="entry name" value="PINSTRIPE, ISOFORM A"/>
    <property type="match status" value="1"/>
</dbReference>
<comment type="subcellular location">
    <subcellularLocation>
        <location evidence="1">Membrane</location>
    </subcellularLocation>
</comment>
<dbReference type="InterPro" id="IPR047278">
    <property type="entry name" value="DEN5A/B"/>
</dbReference>
<evidence type="ECO:0000256" key="5">
    <source>
        <dbReference type="PROSITE-ProRule" id="PRU00152"/>
    </source>
</evidence>
<organism evidence="10 11">
    <name type="scientific">Chironomus riparius</name>
    <dbReference type="NCBI Taxonomy" id="315576"/>
    <lineage>
        <taxon>Eukaryota</taxon>
        <taxon>Metazoa</taxon>
        <taxon>Ecdysozoa</taxon>
        <taxon>Arthropoda</taxon>
        <taxon>Hexapoda</taxon>
        <taxon>Insecta</taxon>
        <taxon>Pterygota</taxon>
        <taxon>Neoptera</taxon>
        <taxon>Endopterygota</taxon>
        <taxon>Diptera</taxon>
        <taxon>Nematocera</taxon>
        <taxon>Chironomoidea</taxon>
        <taxon>Chironomidae</taxon>
        <taxon>Chironominae</taxon>
        <taxon>Chironomus</taxon>
    </lineage>
</organism>
<evidence type="ECO:0000313" key="10">
    <source>
        <dbReference type="EMBL" id="CAG9808310.1"/>
    </source>
</evidence>
<dbReference type="Pfam" id="PF03455">
    <property type="entry name" value="dDENN"/>
    <property type="match status" value="1"/>
</dbReference>
<dbReference type="Gene3D" id="3.40.50.11500">
    <property type="match status" value="1"/>
</dbReference>
<dbReference type="SUPFAM" id="SSF140741">
    <property type="entry name" value="RUN domain-like"/>
    <property type="match status" value="2"/>
</dbReference>
<dbReference type="GO" id="GO:0005085">
    <property type="term" value="F:guanyl-nucleotide exchange factor activity"/>
    <property type="evidence" value="ECO:0007669"/>
    <property type="project" value="InterPro"/>
</dbReference>
<dbReference type="InterPro" id="IPR001194">
    <property type="entry name" value="cDENN_dom"/>
</dbReference>
<feature type="region of interest" description="Disordered" evidence="6">
    <location>
        <begin position="1227"/>
        <end position="1264"/>
    </location>
</feature>
<evidence type="ECO:0000256" key="6">
    <source>
        <dbReference type="SAM" id="MobiDB-lite"/>
    </source>
</evidence>
<dbReference type="PROSITE" id="PS50211">
    <property type="entry name" value="DENN"/>
    <property type="match status" value="1"/>
</dbReference>
<dbReference type="InterPro" id="IPR001024">
    <property type="entry name" value="PLAT/LH2_dom"/>
</dbReference>
<keyword evidence="4" id="KW-0472">Membrane</keyword>
<sequence length="1464" mass="167801">MMDAKFKKGSSALKSLSEKHHLLPRFADYFAICGLDVDLGLEAELYTDGVTTSPPLERSFKGKSLINYPANVSWNPFDSYGICMLSLPQGLKFRTQKHDLTPRFHSFISTRDDGKRCYGFSLIFYEEVKNESICTALQTLQSMYITELSSSQGSLRRSDPVSRSLPRHFRLAEDDKSSNSATSFYDIQKDTLFVTKSITLVCQFAYSHIAEIFLTNLYKCLPRTPGARLSLESYVYNILYDVKVPDFGKSIRIYLPPDQANLTPINIIIQRPKSSELPLLDFPLRQFFEYLGVKYVIDLFTSVLLENQVLLISEDFQKLTIVAECITSLLFPFEWPHVYAPILPTALHHFLDAPVPFVMGLHAENADINLQKVGLCYVDIDKRNIQLHEDLPSFPHQQDFIDEIYEVLAKYNLVDDRSYDTVDKNESESTILNPKSLLMNNNFYFQPSGSDKYSSVQYQRLSTSTSPATTLTLTKSRRKKHSLHDFIEFDNLGSSSGNHNEHNQGSSRSSSTTRKTENLLRSNEHYYNDLHFNNEIREIFLNRFCQIFLDYEQFVILPNQNKMEWLKNRESLHNFDKASFLSDQPAHYRSFFSQFLESQMFATLIDNKIMTSFDEKTNSSSDAKASKNNDMDVNKNLLLFDNRIKILKKHFGSAEEINVRSKNLEKLPHMNSSKVLLDKRLKNFDLEVSPPVELLRNSPAYYRSFPILEASVLNQASSERPNSLRRVKKKLDLDERKLHEKKNSSTKFYLREIDIDKNLSGSAESLSISSSVGATISSSVADDKNSKAEEFTASFVAQTNWSFVEKLLKECKTKTKRMLMEKIDMEVGSGSADVEENSLITSLCDLLEKIWSHGLIQPHSKSAHTKNHYHNNNQIKSPFWSHLLRYFEKMEKMNALENGENMKSGRKLDSGAQLLSTPALAWSVMRKRMDYLSSLKVEPQDMSSSFIATSSTPSPTASLQRRAQQQRSRRSKSCEKRTLLSNDNMELVLPKLPDTLEYDIRNILSMHEIKTDIGYARAFVRLTLEKKVLSRHLKTLLADVSILRSMYKRTAFLTYEEEKEQFLYHLLTLNAVDYFCFTSVYGMTIIPYRILIVPVSGTGTLTRKSTLPKLWLTIFGSIGETEKIALNKIELLMEHKNLGVLRTMRIGIDGTQSTSTLSTSAKFHLDCIWIRNEVTGHAYKFPCNRWLGRGIDDGSMERLLIAQLIRPTTDPMDDQFSTTLIEKPPLNIVNKLPSSSPSSMTESFTNSSVSNDEKEKKDPNEIQNNLSDSVNKIVKWFYRHQRRLMNNVDCSHDMSVLTNLLCGDGGFVESLMAAFMLGFRSQRLFGRNFCLWDFFVRCKDEFEQNLTADTIASMQGINEQNHADERLIEVWNGYCQLVDEISKNSTIGSDEKFQLFICLCLREHLLHRMLPALSTSRTASEMYDDSSFLRHQSLNRFLYQILQSLGDFPFDLDNSITSSLASNC</sequence>
<dbReference type="SMART" id="SM00800">
    <property type="entry name" value="uDENN"/>
    <property type="match status" value="1"/>
</dbReference>
<evidence type="ECO:0000259" key="9">
    <source>
        <dbReference type="PROSITE" id="PS50826"/>
    </source>
</evidence>
<dbReference type="InterPro" id="IPR005112">
    <property type="entry name" value="dDENN_dom"/>
</dbReference>
<evidence type="ECO:0000256" key="4">
    <source>
        <dbReference type="ARBA" id="ARBA00023136"/>
    </source>
</evidence>
<dbReference type="InterPro" id="IPR036392">
    <property type="entry name" value="PLAT/LH2_dom_sf"/>
</dbReference>
<dbReference type="EMBL" id="OU895879">
    <property type="protein sequence ID" value="CAG9808310.1"/>
    <property type="molecule type" value="Genomic_DNA"/>
</dbReference>
<feature type="domain" description="RUN" evidence="9">
    <location>
        <begin position="834"/>
        <end position="1082"/>
    </location>
</feature>
<evidence type="ECO:0000256" key="2">
    <source>
        <dbReference type="ARBA" id="ARBA00006664"/>
    </source>
</evidence>
<dbReference type="GO" id="GO:0031267">
    <property type="term" value="F:small GTPase binding"/>
    <property type="evidence" value="ECO:0007669"/>
    <property type="project" value="InterPro"/>
</dbReference>
<proteinExistence type="inferred from homology"/>
<dbReference type="SMART" id="SM00801">
    <property type="entry name" value="dDENN"/>
    <property type="match status" value="1"/>
</dbReference>
<gene>
    <name evidence="10" type="ORF">CHIRRI_LOCUS11152</name>
</gene>
<dbReference type="SMART" id="SM00799">
    <property type="entry name" value="DENN"/>
    <property type="match status" value="1"/>
</dbReference>
<dbReference type="PANTHER" id="PTHR46070:SF1">
    <property type="entry name" value="PINSTRIPE, ISOFORM A"/>
    <property type="match status" value="1"/>
</dbReference>
<accession>A0A9N9S330</accession>
<evidence type="ECO:0000259" key="7">
    <source>
        <dbReference type="PROSITE" id="PS50095"/>
    </source>
</evidence>
<dbReference type="Gene3D" id="2.60.60.20">
    <property type="entry name" value="PLAT/LH2 domain"/>
    <property type="match status" value="1"/>
</dbReference>
<dbReference type="Pfam" id="PF03456">
    <property type="entry name" value="uDENN"/>
    <property type="match status" value="1"/>
</dbReference>
<feature type="region of interest" description="Disordered" evidence="6">
    <location>
        <begin position="490"/>
        <end position="516"/>
    </location>
</feature>
<evidence type="ECO:0000256" key="3">
    <source>
        <dbReference type="ARBA" id="ARBA00022737"/>
    </source>
</evidence>
<feature type="compositionally biased region" description="Low complexity" evidence="6">
    <location>
        <begin position="945"/>
        <end position="966"/>
    </location>
</feature>
<comment type="similarity">
    <text evidence="2">Belongs to the RAB6IP1 family.</text>
</comment>
<dbReference type="SMART" id="SM00593">
    <property type="entry name" value="RUN"/>
    <property type="match status" value="2"/>
</dbReference>
<dbReference type="OrthoDB" id="6019893at2759"/>
<dbReference type="InterPro" id="IPR004012">
    <property type="entry name" value="Run_dom"/>
</dbReference>
<comment type="caution">
    <text evidence="5">Lacks conserved residue(s) required for the propagation of feature annotation.</text>
</comment>
<protein>
    <submittedName>
        <fullName evidence="10">Uncharacterized protein</fullName>
    </submittedName>
</protein>
<feature type="domain" description="PLAT" evidence="7">
    <location>
        <begin position="1086"/>
        <end position="1201"/>
    </location>
</feature>
<dbReference type="Proteomes" id="UP001153620">
    <property type="component" value="Chromosome 3"/>
</dbReference>
<evidence type="ECO:0000259" key="8">
    <source>
        <dbReference type="PROSITE" id="PS50211"/>
    </source>
</evidence>
<dbReference type="Pfam" id="PF02759">
    <property type="entry name" value="RUN"/>
    <property type="match status" value="2"/>
</dbReference>
<dbReference type="CDD" id="cd17678">
    <property type="entry name" value="RUN2_DENND5"/>
    <property type="match status" value="1"/>
</dbReference>
<evidence type="ECO:0000256" key="1">
    <source>
        <dbReference type="ARBA" id="ARBA00004370"/>
    </source>
</evidence>
<feature type="domain" description="UDENN" evidence="8">
    <location>
        <begin position="45"/>
        <end position="615"/>
    </location>
</feature>
<feature type="compositionally biased region" description="Basic and acidic residues" evidence="6">
    <location>
        <begin position="1251"/>
        <end position="1260"/>
    </location>
</feature>
<dbReference type="PROSITE" id="PS50826">
    <property type="entry name" value="RUN"/>
    <property type="match status" value="2"/>
</dbReference>
<reference evidence="10" key="2">
    <citation type="submission" date="2022-10" db="EMBL/GenBank/DDBJ databases">
        <authorList>
            <consortium name="ENA_rothamsted_submissions"/>
            <consortium name="culmorum"/>
            <person name="King R."/>
        </authorList>
    </citation>
    <scope>NUCLEOTIDE SEQUENCE</scope>
</reference>
<dbReference type="Pfam" id="PF02141">
    <property type="entry name" value="DENN"/>
    <property type="match status" value="1"/>
</dbReference>
<feature type="compositionally biased region" description="Low complexity" evidence="6">
    <location>
        <begin position="1234"/>
        <end position="1250"/>
    </location>
</feature>